<reference evidence="3" key="1">
    <citation type="submission" date="2025-08" db="UniProtKB">
        <authorList>
            <consortium name="Ensembl"/>
        </authorList>
    </citation>
    <scope>IDENTIFICATION</scope>
</reference>
<keyword evidence="1" id="KW-0472">Membrane</keyword>
<evidence type="ECO:0000256" key="1">
    <source>
        <dbReference type="SAM" id="Phobius"/>
    </source>
</evidence>
<keyword evidence="1" id="KW-1133">Transmembrane helix</keyword>
<keyword evidence="4" id="KW-1185">Reference proteome</keyword>
<dbReference type="Ensembl" id="ENSNMLT00000011316.1">
    <property type="protein sequence ID" value="ENSNMLP00000010020.1"/>
    <property type="gene ID" value="ENSNMLG00000006931.1"/>
</dbReference>
<feature type="transmembrane region" description="Helical" evidence="1">
    <location>
        <begin position="64"/>
        <end position="84"/>
    </location>
</feature>
<keyword evidence="2" id="KW-0732">Signal</keyword>
<evidence type="ECO:0000313" key="3">
    <source>
        <dbReference type="Ensembl" id="ENSNMLP00000010020.1"/>
    </source>
</evidence>
<accession>A0A8C6SPV5</accession>
<reference evidence="3" key="2">
    <citation type="submission" date="2025-09" db="UniProtKB">
        <authorList>
            <consortium name="Ensembl"/>
        </authorList>
    </citation>
    <scope>IDENTIFICATION</scope>
</reference>
<proteinExistence type="predicted"/>
<keyword evidence="1" id="KW-0812">Transmembrane</keyword>
<evidence type="ECO:0000313" key="4">
    <source>
        <dbReference type="Proteomes" id="UP000694523"/>
    </source>
</evidence>
<dbReference type="AlphaFoldDB" id="A0A8C6SPV5"/>
<sequence>MCVRRSAIMNVRLCSVCLCLLLLAAICPGTWCKQGGIFRGKGKSDGNKEIPSRSKGLSKQGLKAVGAAAGILGGMGTGYGLGFLGKGKHKTSHKTGSSDQHVYRQGQRAENRSQWNAAAPASNHSAILLSLIILLICMREP</sequence>
<feature type="chain" id="PRO_5034837807" description="Shadow of prion protein 2" evidence="2">
    <location>
        <begin position="33"/>
        <end position="141"/>
    </location>
</feature>
<evidence type="ECO:0000256" key="2">
    <source>
        <dbReference type="SAM" id="SignalP"/>
    </source>
</evidence>
<protein>
    <recommendedName>
        <fullName evidence="5">Shadow of prion protein 2</fullName>
    </recommendedName>
</protein>
<organism evidence="3 4">
    <name type="scientific">Neogobius melanostomus</name>
    <name type="common">round goby</name>
    <dbReference type="NCBI Taxonomy" id="47308"/>
    <lineage>
        <taxon>Eukaryota</taxon>
        <taxon>Metazoa</taxon>
        <taxon>Chordata</taxon>
        <taxon>Craniata</taxon>
        <taxon>Vertebrata</taxon>
        <taxon>Euteleostomi</taxon>
        <taxon>Actinopterygii</taxon>
        <taxon>Neopterygii</taxon>
        <taxon>Teleostei</taxon>
        <taxon>Neoteleostei</taxon>
        <taxon>Acanthomorphata</taxon>
        <taxon>Gobiaria</taxon>
        <taxon>Gobiiformes</taxon>
        <taxon>Gobioidei</taxon>
        <taxon>Gobiidae</taxon>
        <taxon>Benthophilinae</taxon>
        <taxon>Neogobiini</taxon>
        <taxon>Neogobius</taxon>
    </lineage>
</organism>
<feature type="signal peptide" evidence="2">
    <location>
        <begin position="1"/>
        <end position="32"/>
    </location>
</feature>
<dbReference type="Proteomes" id="UP000694523">
    <property type="component" value="Unplaced"/>
</dbReference>
<name>A0A8C6SPV5_9GOBI</name>
<evidence type="ECO:0008006" key="5">
    <source>
        <dbReference type="Google" id="ProtNLM"/>
    </source>
</evidence>